<dbReference type="Proteomes" id="UP000541610">
    <property type="component" value="Unassembled WGS sequence"/>
</dbReference>
<sequence length="1027" mass="111949">MVAGRTHNPFSLPPPPSDAALNSVSLEFPYEVLYNATQGFAIANRIGYGSYGTVYKGTLPDGTIVAIKVLQNPKHAGFKEEVRILSKYRHPNLVILMGFARCHDQRLLVYEYLSHGTLYDRLHPPASQQQDTPFLYRNRIDVLRSVSRGLGYLHTREQPAYHRDVKSQNILLNGDDDDAKIADFGLSRIGYAPGYICPYYQQTRVINETTEVYAFGMYNFTMEHTTAQDIWLRVDTTARWPEFIIGELVNLALNCINADVKMEDWTLAETARLPPPLEEGAPPSTIGSVADFGADWDGLTMEDLKLPPSSSPQGAISQPSDEDRDEVHAHHEEGQDEDGRQQQKEEEEEQQEEVLRMYHYSPLLARSVSPSLSTVASLSPSSSLEAEAGEEGDTRIIIASPPPPAPALPYPDTIAYHHNDNIVYPRPGQGRGEGGAQKEGTMWDSIRPLNVLRVRMLMDCPIISIATLVGGFLSLAPGVDRGYDSLPLNFIRVAVADAFGYYLWGMLIIAVVVYPIKSILDFLALDDSTSSQSLSLRDNFVARAKGMMRVSGGVVLLAVLAHNYSIIASVEWIEGIIGSIIPGVLIITSLLIAGHWRGLARALLVTMMLSGSVLVAFTYYIVPAIMDVSPPTCEVAIQILLLRELFYLSSSSTGFKGTFVALVGIVDRLGDPVLNDDEEEEKKQDDSGNDGIPSSRAALQMLLLDYMPMHGVSAGMAGLCLLVPGVSLSMEATSTRIVVNTMVAVSICMLGGIINLLIITECKSALLWRMVGLLRQHYSSRGMNVCLHATVATAIAGFAAAAVCSALLATTASAVDITGVLQVPSKLESDGGGLERIFGRSRVILEDGREYGANVDQRGIFRIPDVELGTYVLQVVNQDIDFEQFTIDVLPDNKVTAHHFEPLHSHGKMSSKGLPLVISARGRIEYFTQRESFNLLHVLKSPMAIMALVMAGIMLCLPKLQQNMMDEETMKEMKEVAANDDGLTGGLMRAMTGGGAAASDTSAVPAAAPKNTKKEGGNARRRGGHRG</sequence>
<feature type="transmembrane region" description="Helical" evidence="3">
    <location>
        <begin position="456"/>
        <end position="479"/>
    </location>
</feature>
<feature type="compositionally biased region" description="Low complexity" evidence="2">
    <location>
        <begin position="997"/>
        <end position="1009"/>
    </location>
</feature>
<feature type="region of interest" description="Disordered" evidence="2">
    <location>
        <begin position="300"/>
        <end position="353"/>
    </location>
</feature>
<evidence type="ECO:0000256" key="1">
    <source>
        <dbReference type="PROSITE-ProRule" id="PRU10141"/>
    </source>
</evidence>
<feature type="transmembrane region" description="Helical" evidence="3">
    <location>
        <begin position="572"/>
        <end position="592"/>
    </location>
</feature>
<proteinExistence type="predicted"/>
<keyword evidence="3" id="KW-0812">Transmembrane</keyword>
<dbReference type="PANTHER" id="PTHR46146">
    <property type="entry name" value="SERINE/THREONINE-PROTEIN KINASE-LIKE PROTEIN CCR4"/>
    <property type="match status" value="1"/>
</dbReference>
<dbReference type="EMBL" id="JABANP010000062">
    <property type="protein sequence ID" value="KAF4692330.1"/>
    <property type="molecule type" value="Genomic_DNA"/>
</dbReference>
<evidence type="ECO:0000313" key="6">
    <source>
        <dbReference type="Proteomes" id="UP000541610"/>
    </source>
</evidence>
<dbReference type="AlphaFoldDB" id="A0A7J6P9I4"/>
<feature type="transmembrane region" description="Helical" evidence="3">
    <location>
        <begin position="935"/>
        <end position="957"/>
    </location>
</feature>
<keyword evidence="3" id="KW-1133">Transmembrane helix</keyword>
<evidence type="ECO:0000256" key="2">
    <source>
        <dbReference type="SAM" id="MobiDB-lite"/>
    </source>
</evidence>
<dbReference type="InterPro" id="IPR017441">
    <property type="entry name" value="Protein_kinase_ATP_BS"/>
</dbReference>
<keyword evidence="1" id="KW-0067">ATP-binding</keyword>
<dbReference type="GO" id="GO:0004672">
    <property type="term" value="F:protein kinase activity"/>
    <property type="evidence" value="ECO:0007669"/>
    <property type="project" value="InterPro"/>
</dbReference>
<feature type="transmembrane region" description="Helical" evidence="3">
    <location>
        <begin position="737"/>
        <end position="760"/>
    </location>
</feature>
<feature type="domain" description="Protein kinase" evidence="4">
    <location>
        <begin position="40"/>
        <end position="378"/>
    </location>
</feature>
<feature type="transmembrane region" description="Helical" evidence="3">
    <location>
        <begin position="546"/>
        <end position="566"/>
    </location>
</feature>
<feature type="binding site" evidence="1">
    <location>
        <position position="68"/>
    </location>
    <ligand>
        <name>ATP</name>
        <dbReference type="ChEBI" id="CHEBI:30616"/>
    </ligand>
</feature>
<feature type="transmembrane region" description="Helical" evidence="3">
    <location>
        <begin position="785"/>
        <end position="809"/>
    </location>
</feature>
<feature type="region of interest" description="Disordered" evidence="2">
    <location>
        <begin position="990"/>
        <end position="1027"/>
    </location>
</feature>
<feature type="compositionally biased region" description="Basic and acidic residues" evidence="2">
    <location>
        <begin position="325"/>
        <end position="344"/>
    </location>
</feature>
<keyword evidence="3" id="KW-0472">Membrane</keyword>
<dbReference type="PANTHER" id="PTHR46146:SF7">
    <property type="entry name" value="OS11G0664000 PROTEIN"/>
    <property type="match status" value="1"/>
</dbReference>
<feature type="transmembrane region" description="Helical" evidence="3">
    <location>
        <begin position="703"/>
        <end position="725"/>
    </location>
</feature>
<feature type="transmembrane region" description="Helical" evidence="3">
    <location>
        <begin position="599"/>
        <end position="622"/>
    </location>
</feature>
<dbReference type="Gene3D" id="1.10.510.10">
    <property type="entry name" value="Transferase(Phosphotransferase) domain 1"/>
    <property type="match status" value="1"/>
</dbReference>
<dbReference type="GO" id="GO:0005524">
    <property type="term" value="F:ATP binding"/>
    <property type="evidence" value="ECO:0007669"/>
    <property type="project" value="UniProtKB-UniRule"/>
</dbReference>
<dbReference type="InterPro" id="IPR000719">
    <property type="entry name" value="Prot_kinase_dom"/>
</dbReference>
<evidence type="ECO:0000256" key="3">
    <source>
        <dbReference type="SAM" id="Phobius"/>
    </source>
</evidence>
<feature type="transmembrane region" description="Helical" evidence="3">
    <location>
        <begin position="499"/>
        <end position="525"/>
    </location>
</feature>
<dbReference type="SMART" id="SM00220">
    <property type="entry name" value="S_TKc"/>
    <property type="match status" value="1"/>
</dbReference>
<keyword evidence="1" id="KW-0547">Nucleotide-binding</keyword>
<dbReference type="Pfam" id="PF00069">
    <property type="entry name" value="Pkinase"/>
    <property type="match status" value="1"/>
</dbReference>
<protein>
    <recommendedName>
        <fullName evidence="4">Protein kinase domain-containing protein</fullName>
    </recommendedName>
</protein>
<comment type="caution">
    <text evidence="5">The sequence shown here is derived from an EMBL/GenBank/DDBJ whole genome shotgun (WGS) entry which is preliminary data.</text>
</comment>
<dbReference type="PROSITE" id="PS50011">
    <property type="entry name" value="PROTEIN_KINASE_DOM"/>
    <property type="match status" value="1"/>
</dbReference>
<dbReference type="InterPro" id="IPR011009">
    <property type="entry name" value="Kinase-like_dom_sf"/>
</dbReference>
<accession>A0A7J6P9I4</accession>
<feature type="region of interest" description="Disordered" evidence="2">
    <location>
        <begin position="273"/>
        <end position="292"/>
    </location>
</feature>
<dbReference type="SUPFAM" id="SSF56112">
    <property type="entry name" value="Protein kinase-like (PK-like)"/>
    <property type="match status" value="1"/>
</dbReference>
<dbReference type="OrthoDB" id="4062651at2759"/>
<evidence type="ECO:0000313" key="5">
    <source>
        <dbReference type="EMBL" id="KAF4692330.1"/>
    </source>
</evidence>
<dbReference type="Pfam" id="PF09430">
    <property type="entry name" value="EMC7_beta-sandw"/>
    <property type="match status" value="1"/>
</dbReference>
<dbReference type="PROSITE" id="PS00107">
    <property type="entry name" value="PROTEIN_KINASE_ATP"/>
    <property type="match status" value="1"/>
</dbReference>
<reference evidence="5 6" key="1">
    <citation type="submission" date="2020-04" db="EMBL/GenBank/DDBJ databases">
        <title>Perkinsus olseni comparative genomics.</title>
        <authorList>
            <person name="Bogema D.R."/>
        </authorList>
    </citation>
    <scope>NUCLEOTIDE SEQUENCE [LARGE SCALE GENOMIC DNA]</scope>
    <source>
        <strain evidence="5">00978-12</strain>
    </source>
</reference>
<dbReference type="InterPro" id="IPR019008">
    <property type="entry name" value="Beta_sandwich_EMC7"/>
</dbReference>
<dbReference type="Gene3D" id="3.30.200.20">
    <property type="entry name" value="Phosphorylase Kinase, domain 1"/>
    <property type="match status" value="1"/>
</dbReference>
<organism evidence="5 6">
    <name type="scientific">Perkinsus olseni</name>
    <name type="common">Perkinsus atlanticus</name>
    <dbReference type="NCBI Taxonomy" id="32597"/>
    <lineage>
        <taxon>Eukaryota</taxon>
        <taxon>Sar</taxon>
        <taxon>Alveolata</taxon>
        <taxon>Perkinsozoa</taxon>
        <taxon>Perkinsea</taxon>
        <taxon>Perkinsida</taxon>
        <taxon>Perkinsidae</taxon>
        <taxon>Perkinsus</taxon>
    </lineage>
</organism>
<name>A0A7J6P9I4_PEROL</name>
<gene>
    <name evidence="5" type="ORF">FOZ60_013688</name>
</gene>
<evidence type="ECO:0000259" key="4">
    <source>
        <dbReference type="PROSITE" id="PS50011"/>
    </source>
</evidence>